<feature type="compositionally biased region" description="Low complexity" evidence="1">
    <location>
        <begin position="16"/>
        <end position="31"/>
    </location>
</feature>
<dbReference type="AlphaFoldDB" id="A0A8S1V453"/>
<name>A0A8S1V453_PAROT</name>
<protein>
    <submittedName>
        <fullName evidence="2">Uncharacterized protein</fullName>
    </submittedName>
</protein>
<reference evidence="2" key="1">
    <citation type="submission" date="2021-01" db="EMBL/GenBank/DDBJ databases">
        <authorList>
            <consortium name="Genoscope - CEA"/>
            <person name="William W."/>
        </authorList>
    </citation>
    <scope>NUCLEOTIDE SEQUENCE</scope>
</reference>
<evidence type="ECO:0000256" key="1">
    <source>
        <dbReference type="SAM" id="MobiDB-lite"/>
    </source>
</evidence>
<proteinExistence type="predicted"/>
<feature type="region of interest" description="Disordered" evidence="1">
    <location>
        <begin position="68"/>
        <end position="93"/>
    </location>
</feature>
<dbReference type="OrthoDB" id="303947at2759"/>
<comment type="caution">
    <text evidence="2">The sequence shown here is derived from an EMBL/GenBank/DDBJ whole genome shotgun (WGS) entry which is preliminary data.</text>
</comment>
<feature type="region of interest" description="Disordered" evidence="1">
    <location>
        <begin position="153"/>
        <end position="190"/>
    </location>
</feature>
<keyword evidence="3" id="KW-1185">Reference proteome</keyword>
<feature type="region of interest" description="Disordered" evidence="1">
    <location>
        <begin position="207"/>
        <end position="249"/>
    </location>
</feature>
<accession>A0A8S1V453</accession>
<evidence type="ECO:0000313" key="3">
    <source>
        <dbReference type="Proteomes" id="UP000683925"/>
    </source>
</evidence>
<dbReference type="OMA" id="QTKHKPA"/>
<feature type="region of interest" description="Disordered" evidence="1">
    <location>
        <begin position="16"/>
        <end position="41"/>
    </location>
</feature>
<dbReference type="Proteomes" id="UP000683925">
    <property type="component" value="Unassembled WGS sequence"/>
</dbReference>
<feature type="compositionally biased region" description="Basic and acidic residues" evidence="1">
    <location>
        <begin position="68"/>
        <end position="84"/>
    </location>
</feature>
<gene>
    <name evidence="2" type="ORF">POCTA_138.1.T0550224</name>
</gene>
<feature type="compositionally biased region" description="Basic and acidic residues" evidence="1">
    <location>
        <begin position="213"/>
        <end position="234"/>
    </location>
</feature>
<dbReference type="EMBL" id="CAJJDP010000055">
    <property type="protein sequence ID" value="CAD8170529.1"/>
    <property type="molecule type" value="Genomic_DNA"/>
</dbReference>
<sequence length="379" mass="44520">MKRASQIQIQKEAIVFSSDDSMNSDNSFNSSIEEEEAEADTNTIFHLKEQMAQFFTENPGLQEAIKFEQEEKDEGNTEKNEQTKHKPALISKSEQQQFVHGWKLLGKDVIRNSQGGQTLPTLETINHRLNIFKQKVDKVDYLEILQRETQQQQQKQEEQVQVKQDNTKQQPRSQSENPNKNENEEQKLEEEQDITYFSFKKKMQLALHKRQQLQREEEERKQKQQKEKLKKVNEADQLANDAPNQQTQNTLVGSKMEFQTHVGQMLYQTYLQTGGDKESFKKMAAIFLKNYHKKQKENLDKLKVFPPAIPKFTSEDCKHLNLLLPDFSTQLYAPNKQNLFQGVENYKFPANSPEQEFINLVDQIMSGKVMQFWKEMHQQ</sequence>
<organism evidence="2 3">
    <name type="scientific">Paramecium octaurelia</name>
    <dbReference type="NCBI Taxonomy" id="43137"/>
    <lineage>
        <taxon>Eukaryota</taxon>
        <taxon>Sar</taxon>
        <taxon>Alveolata</taxon>
        <taxon>Ciliophora</taxon>
        <taxon>Intramacronucleata</taxon>
        <taxon>Oligohymenophorea</taxon>
        <taxon>Peniculida</taxon>
        <taxon>Parameciidae</taxon>
        <taxon>Paramecium</taxon>
    </lineage>
</organism>
<evidence type="ECO:0000313" key="2">
    <source>
        <dbReference type="EMBL" id="CAD8170529.1"/>
    </source>
</evidence>